<dbReference type="KEGG" id="ttu:TERTU_0102"/>
<keyword evidence="11" id="KW-1185">Reference proteome</keyword>
<dbReference type="PANTHER" id="PTHR11804:SF84">
    <property type="entry name" value="SACCHAROLYSIN"/>
    <property type="match status" value="1"/>
</dbReference>
<keyword evidence="5 6" id="KW-0482">Metalloprotease</keyword>
<evidence type="ECO:0000259" key="8">
    <source>
        <dbReference type="Pfam" id="PF01432"/>
    </source>
</evidence>
<dbReference type="AlphaFoldDB" id="C5BKV9"/>
<dbReference type="InterPro" id="IPR045090">
    <property type="entry name" value="Pept_M3A_M3B"/>
</dbReference>
<accession>C5BKV9</accession>
<comment type="cofactor">
    <cofactor evidence="6">
        <name>Zn(2+)</name>
        <dbReference type="ChEBI" id="CHEBI:29105"/>
    </cofactor>
    <text evidence="6">Binds 1 zinc ion.</text>
</comment>
<dbReference type="PANTHER" id="PTHR11804">
    <property type="entry name" value="PROTEASE M3 THIMET OLIGOPEPTIDASE-RELATED"/>
    <property type="match status" value="1"/>
</dbReference>
<keyword evidence="2 6" id="KW-0479">Metal-binding</keyword>
<name>C5BKV9_TERTT</name>
<dbReference type="STRING" id="377629.TERTU_0102"/>
<dbReference type="RefSeq" id="WP_015817014.1">
    <property type="nucleotide sequence ID" value="NC_012997.1"/>
</dbReference>
<dbReference type="InterPro" id="IPR013647">
    <property type="entry name" value="OligopepF_N_dom"/>
</dbReference>
<dbReference type="Proteomes" id="UP000009080">
    <property type="component" value="Chromosome"/>
</dbReference>
<keyword evidence="3 6" id="KW-0378">Hydrolase</keyword>
<dbReference type="Pfam" id="PF08439">
    <property type="entry name" value="Peptidase_M3_N"/>
    <property type="match status" value="1"/>
</dbReference>
<organism evidence="10 11">
    <name type="scientific">Teredinibacter turnerae (strain ATCC 39867 / T7901)</name>
    <dbReference type="NCBI Taxonomy" id="377629"/>
    <lineage>
        <taxon>Bacteria</taxon>
        <taxon>Pseudomonadati</taxon>
        <taxon>Pseudomonadota</taxon>
        <taxon>Gammaproteobacteria</taxon>
        <taxon>Cellvibrionales</taxon>
        <taxon>Cellvibrionaceae</taxon>
        <taxon>Teredinibacter</taxon>
    </lineage>
</organism>
<feature type="domain" description="Oligopeptidase F N-terminal" evidence="9">
    <location>
        <begin position="126"/>
        <end position="193"/>
    </location>
</feature>
<evidence type="ECO:0000256" key="4">
    <source>
        <dbReference type="ARBA" id="ARBA00022833"/>
    </source>
</evidence>
<dbReference type="Gene3D" id="1.10.287.830">
    <property type="entry name" value="putative peptidase helix hairpin domain like"/>
    <property type="match status" value="1"/>
</dbReference>
<dbReference type="Pfam" id="PF01432">
    <property type="entry name" value="Peptidase_M3"/>
    <property type="match status" value="1"/>
</dbReference>
<evidence type="ECO:0000256" key="7">
    <source>
        <dbReference type="SAM" id="SignalP"/>
    </source>
</evidence>
<evidence type="ECO:0000256" key="3">
    <source>
        <dbReference type="ARBA" id="ARBA00022801"/>
    </source>
</evidence>
<protein>
    <recommendedName>
        <fullName evidence="6">Oligopeptidase F</fullName>
        <ecNumber evidence="6">3.4.24.-</ecNumber>
    </recommendedName>
</protein>
<dbReference type="InterPro" id="IPR001567">
    <property type="entry name" value="Pept_M3A_M3B_dom"/>
</dbReference>
<dbReference type="Gene3D" id="1.20.140.70">
    <property type="entry name" value="Oligopeptidase f, N-terminal domain"/>
    <property type="match status" value="1"/>
</dbReference>
<feature type="chain" id="PRO_5002947006" description="Oligopeptidase F" evidence="7">
    <location>
        <begin position="23"/>
        <end position="616"/>
    </location>
</feature>
<comment type="function">
    <text evidence="6">Has oligopeptidase activity and degrades a variety of small bioactive peptides.</text>
</comment>
<dbReference type="HOGENOM" id="CLU_021290_2_0_6"/>
<dbReference type="SUPFAM" id="SSF55486">
    <property type="entry name" value="Metalloproteases ('zincins'), catalytic domain"/>
    <property type="match status" value="1"/>
</dbReference>
<dbReference type="GO" id="GO:0006518">
    <property type="term" value="P:peptide metabolic process"/>
    <property type="evidence" value="ECO:0007669"/>
    <property type="project" value="TreeGrafter"/>
</dbReference>
<reference evidence="10 11" key="1">
    <citation type="journal article" date="2009" name="PLoS ONE">
        <title>The complete genome of Teredinibacter turnerae T7901: an intracellular endosymbiont of marine wood-boring bivalves (shipworms).</title>
        <authorList>
            <person name="Yang J.C."/>
            <person name="Madupu R."/>
            <person name="Durkin A.S."/>
            <person name="Ekborg N.A."/>
            <person name="Pedamallu C.S."/>
            <person name="Hostetler J.B."/>
            <person name="Radune D."/>
            <person name="Toms B.S."/>
            <person name="Henrissat B."/>
            <person name="Coutinho P.M."/>
            <person name="Schwarz S."/>
            <person name="Field L."/>
            <person name="Trindade-Silva A.E."/>
            <person name="Soares C.A.G."/>
            <person name="Elshahawi S."/>
            <person name="Hanora A."/>
            <person name="Schmidt E.W."/>
            <person name="Haygood M.G."/>
            <person name="Posfai J."/>
            <person name="Benner J."/>
            <person name="Madinger C."/>
            <person name="Nove J."/>
            <person name="Anton B."/>
            <person name="Chaudhary K."/>
            <person name="Foster J."/>
            <person name="Holman A."/>
            <person name="Kumar S."/>
            <person name="Lessard P.A."/>
            <person name="Luyten Y.A."/>
            <person name="Slatko B."/>
            <person name="Wood N."/>
            <person name="Wu B."/>
            <person name="Teplitski M."/>
            <person name="Mougous J.D."/>
            <person name="Ward N."/>
            <person name="Eisen J.A."/>
            <person name="Badger J.H."/>
            <person name="Distel D.L."/>
        </authorList>
    </citation>
    <scope>NUCLEOTIDE SEQUENCE [LARGE SCALE GENOMIC DNA]</scope>
    <source>
        <strain evidence="11">ATCC 39867 / T7901</strain>
    </source>
</reference>
<evidence type="ECO:0000259" key="9">
    <source>
        <dbReference type="Pfam" id="PF08439"/>
    </source>
</evidence>
<dbReference type="CDD" id="cd09608">
    <property type="entry name" value="M3B_PepF"/>
    <property type="match status" value="1"/>
</dbReference>
<sequence>MLKKLSCFLFSVSVGFAVQTYADDATTWDLSEIYATKADWAQARDSMKDDLAQIEKVKGTLGKSPKHLQKGLDTISDAYRKMQRVYSYSSMLSDEDLRNTEHLEMDQLSTISFGELGKALSWFEPEVLAIGSKKIEKFIGKNPELEKYRHTLDEILLAEPHTLDAEGEKLLAQFAATLSAPQTTYGVLANSDIPWPEIAMADGKKYRIDSQGYTRWRSSQDRALRKKVFDAYWGRWEEYRASVGSVLYAHIQNQVAMARARNYNSVLEKELSQDNLPEAVYRTLVEEVNASLPTLHRYFKLRKQIMGVDQLRYYDMYPSLVKLDKKFDYETSKQITLDAMSVLGDDWVSRQRDGMNKRWAHVYPQKGKRSGAYMNSGAYDVHPFLLLNHNDDYNGLSTLAHEWGHAMHTLYSAESQPFPTYNYATFIAEIPSTSLELILQDYMVSHAKSNQEKIFYLGEGLENLRTTFFRQAMFAEFELELYERVEKGEALTGEKMSQIYGELLKRYHGDAEGVVKIDDLYTNEWMFIPHFYNNMYVFQYATSITAGTALYDSIVKDGQAGVDNYINLLRAGSSDYPYNLLTKAGVDLATPAPYRALIKKMNAIMDEMEALLAEAS</sequence>
<evidence type="ECO:0000313" key="10">
    <source>
        <dbReference type="EMBL" id="ACR10902.1"/>
    </source>
</evidence>
<keyword evidence="1 6" id="KW-0645">Protease</keyword>
<evidence type="ECO:0000313" key="11">
    <source>
        <dbReference type="Proteomes" id="UP000009080"/>
    </source>
</evidence>
<dbReference type="NCBIfam" id="TIGR00181">
    <property type="entry name" value="pepF"/>
    <property type="match status" value="1"/>
</dbReference>
<proteinExistence type="inferred from homology"/>
<evidence type="ECO:0000256" key="1">
    <source>
        <dbReference type="ARBA" id="ARBA00022670"/>
    </source>
</evidence>
<dbReference type="Gene3D" id="1.10.1370.20">
    <property type="entry name" value="Oligoendopeptidase f, C-terminal domain"/>
    <property type="match status" value="1"/>
</dbReference>
<gene>
    <name evidence="10" type="primary">pepF</name>
    <name evidence="10" type="ordered locus">TERTU_0102</name>
</gene>
<dbReference type="GO" id="GO:0004222">
    <property type="term" value="F:metalloendopeptidase activity"/>
    <property type="evidence" value="ECO:0007669"/>
    <property type="project" value="UniProtKB-UniRule"/>
</dbReference>
<evidence type="ECO:0000256" key="2">
    <source>
        <dbReference type="ARBA" id="ARBA00022723"/>
    </source>
</evidence>
<evidence type="ECO:0000256" key="5">
    <source>
        <dbReference type="ARBA" id="ARBA00023049"/>
    </source>
</evidence>
<dbReference type="InterPro" id="IPR042088">
    <property type="entry name" value="OligoPept_F_C"/>
</dbReference>
<feature type="domain" description="Peptidase M3A/M3B catalytic" evidence="8">
    <location>
        <begin position="218"/>
        <end position="594"/>
    </location>
</feature>
<comment type="similarity">
    <text evidence="6">Belongs to the peptidase M3B family.</text>
</comment>
<dbReference type="InterPro" id="IPR004438">
    <property type="entry name" value="Peptidase_M3B"/>
</dbReference>
<dbReference type="EMBL" id="CP001614">
    <property type="protein sequence ID" value="ACR10902.1"/>
    <property type="molecule type" value="Genomic_DNA"/>
</dbReference>
<dbReference type="EC" id="3.4.24.-" evidence="6"/>
<dbReference type="GO" id="GO:0006508">
    <property type="term" value="P:proteolysis"/>
    <property type="evidence" value="ECO:0007669"/>
    <property type="project" value="UniProtKB-KW"/>
</dbReference>
<keyword evidence="7" id="KW-0732">Signal</keyword>
<evidence type="ECO:0000256" key="6">
    <source>
        <dbReference type="RuleBase" id="RU368091"/>
    </source>
</evidence>
<dbReference type="GO" id="GO:0046872">
    <property type="term" value="F:metal ion binding"/>
    <property type="evidence" value="ECO:0007669"/>
    <property type="project" value="UniProtKB-UniRule"/>
</dbReference>
<dbReference type="eggNOG" id="COG1164">
    <property type="taxonomic scope" value="Bacteria"/>
</dbReference>
<dbReference type="OrthoDB" id="9766487at2"/>
<keyword evidence="4 6" id="KW-0862">Zinc</keyword>
<feature type="signal peptide" evidence="7">
    <location>
        <begin position="1"/>
        <end position="22"/>
    </location>
</feature>